<dbReference type="InterPro" id="IPR029063">
    <property type="entry name" value="SAM-dependent_MTases_sf"/>
</dbReference>
<evidence type="ECO:0008006" key="2">
    <source>
        <dbReference type="Google" id="ProtNLM"/>
    </source>
</evidence>
<dbReference type="EMBL" id="MN740401">
    <property type="protein sequence ID" value="QHU04617.1"/>
    <property type="molecule type" value="Genomic_DNA"/>
</dbReference>
<protein>
    <recommendedName>
        <fullName evidence="2">Methyltransferase type 11 domain-containing protein</fullName>
    </recommendedName>
</protein>
<sequence length="227" mass="26098">MLSDDELMTLYTTKVKKPASYFTQYEVVPPCPAASWGYRWGNHDFPRVHTVLDFKNWIEKHNIKSEVLASTCDTDPELEFIQATTMVKLPYPPVDLHTVSSRYTDAFDFFLFSQTLEHLQNPFVAVKSIYDTLKPGGYCFTSVPTINIPHSTPYHYGGYNPMGLAVMFVHAGFDIIETGQWGNLEYINHIFKNFDWCGYDTLNRNGKVTNEENNVCQCWILARKPSI</sequence>
<dbReference type="SUPFAM" id="SSF53335">
    <property type="entry name" value="S-adenosyl-L-methionine-dependent methyltransferases"/>
    <property type="match status" value="1"/>
</dbReference>
<evidence type="ECO:0000313" key="1">
    <source>
        <dbReference type="EMBL" id="QHU04617.1"/>
    </source>
</evidence>
<reference evidence="1" key="1">
    <citation type="journal article" date="2020" name="Nature">
        <title>Giant virus diversity and host interactions through global metagenomics.</title>
        <authorList>
            <person name="Schulz F."/>
            <person name="Roux S."/>
            <person name="Paez-Espino D."/>
            <person name="Jungbluth S."/>
            <person name="Walsh D.A."/>
            <person name="Denef V.J."/>
            <person name="McMahon K.D."/>
            <person name="Konstantinidis K.T."/>
            <person name="Eloe-Fadrosh E.A."/>
            <person name="Kyrpides N.C."/>
            <person name="Woyke T."/>
        </authorList>
    </citation>
    <scope>NUCLEOTIDE SEQUENCE</scope>
    <source>
        <strain evidence="1">GVMAG-M-3300027708-51</strain>
    </source>
</reference>
<dbReference type="Pfam" id="PF13489">
    <property type="entry name" value="Methyltransf_23"/>
    <property type="match status" value="1"/>
</dbReference>
<dbReference type="AlphaFoldDB" id="A0A6C0JJJ3"/>
<dbReference type="Gene3D" id="3.40.50.150">
    <property type="entry name" value="Vaccinia Virus protein VP39"/>
    <property type="match status" value="1"/>
</dbReference>
<name>A0A6C0JJJ3_9ZZZZ</name>
<proteinExistence type="predicted"/>
<organism evidence="1">
    <name type="scientific">viral metagenome</name>
    <dbReference type="NCBI Taxonomy" id="1070528"/>
    <lineage>
        <taxon>unclassified sequences</taxon>
        <taxon>metagenomes</taxon>
        <taxon>organismal metagenomes</taxon>
    </lineage>
</organism>
<accession>A0A6C0JJJ3</accession>